<evidence type="ECO:0000313" key="1">
    <source>
        <dbReference type="EMBL" id="VBA31931.1"/>
    </source>
</evidence>
<dbReference type="EMBL" id="UPHP01000002">
    <property type="protein sequence ID" value="VBA31931.1"/>
    <property type="molecule type" value="Genomic_DNA"/>
</dbReference>
<accession>A0A498PNU8</accession>
<protein>
    <recommendedName>
        <fullName evidence="3">Polyketide cyclase / dehydrase and lipid transport</fullName>
    </recommendedName>
</protein>
<proteinExistence type="predicted"/>
<dbReference type="AlphaFoldDB" id="A0A498PNU8"/>
<evidence type="ECO:0008006" key="3">
    <source>
        <dbReference type="Google" id="ProtNLM"/>
    </source>
</evidence>
<dbReference type="SUPFAM" id="SSF55961">
    <property type="entry name" value="Bet v1-like"/>
    <property type="match status" value="1"/>
</dbReference>
<evidence type="ECO:0000313" key="2">
    <source>
        <dbReference type="Proteomes" id="UP000273307"/>
    </source>
</evidence>
<name>A0A498PNU8_9MYCO</name>
<dbReference type="CDD" id="cd07812">
    <property type="entry name" value="SRPBCC"/>
    <property type="match status" value="1"/>
</dbReference>
<dbReference type="RefSeq" id="WP_122440530.1">
    <property type="nucleotide sequence ID" value="NZ_UPHP01000002.1"/>
</dbReference>
<organism evidence="1 2">
    <name type="scientific">Mycobacterium attenuatum</name>
    <dbReference type="NCBI Taxonomy" id="2341086"/>
    <lineage>
        <taxon>Bacteria</taxon>
        <taxon>Bacillati</taxon>
        <taxon>Actinomycetota</taxon>
        <taxon>Actinomycetes</taxon>
        <taxon>Mycobacteriales</taxon>
        <taxon>Mycobacteriaceae</taxon>
        <taxon>Mycobacterium</taxon>
    </lineage>
</organism>
<gene>
    <name evidence="1" type="ORF">LAUMK136_00154</name>
</gene>
<reference evidence="1 2" key="1">
    <citation type="submission" date="2018-09" db="EMBL/GenBank/DDBJ databases">
        <authorList>
            <person name="Tagini F."/>
        </authorList>
    </citation>
    <scope>NUCLEOTIDE SEQUENCE [LARGE SCALE GENOMIC DNA]</scope>
    <source>
        <strain evidence="1 2">MK136</strain>
    </source>
</reference>
<sequence>MSWWAVCAERALSESVPAQPDWVRDFYVDLDQIKLAHPLIMSVQPTDCRESANGYLQSYRVVDRIPLGPLRIRTSYRVRLYVPVQGDVSTEADQWPRIQLRVTVSFEPIDTGTRLTERIRITAPRLLAAFTIREAVKAHRAMLSGIRGHFECRSAG</sequence>
<dbReference type="OrthoDB" id="72630at2"/>
<dbReference type="Proteomes" id="UP000273307">
    <property type="component" value="Unassembled WGS sequence"/>
</dbReference>
<dbReference type="InterPro" id="IPR023393">
    <property type="entry name" value="START-like_dom_sf"/>
</dbReference>
<dbReference type="Gene3D" id="3.30.530.20">
    <property type="match status" value="1"/>
</dbReference>
<keyword evidence="2" id="KW-1185">Reference proteome</keyword>